<accession>A0A9P0MAD0</accession>
<gene>
    <name evidence="1" type="ORF">ACAOBT_LOCUS34359</name>
</gene>
<dbReference type="Proteomes" id="UP001152888">
    <property type="component" value="Unassembled WGS sequence"/>
</dbReference>
<protein>
    <submittedName>
        <fullName evidence="1">Uncharacterized protein</fullName>
    </submittedName>
</protein>
<name>A0A9P0MAD0_ACAOB</name>
<comment type="caution">
    <text evidence="1">The sequence shown here is derived from an EMBL/GenBank/DDBJ whole genome shotgun (WGS) entry which is preliminary data.</text>
</comment>
<dbReference type="AlphaFoldDB" id="A0A9P0MAD0"/>
<dbReference type="EMBL" id="CAKOFQ010008557">
    <property type="protein sequence ID" value="CAH2014798.1"/>
    <property type="molecule type" value="Genomic_DNA"/>
</dbReference>
<proteinExistence type="predicted"/>
<evidence type="ECO:0000313" key="1">
    <source>
        <dbReference type="EMBL" id="CAH2014798.1"/>
    </source>
</evidence>
<keyword evidence="2" id="KW-1185">Reference proteome</keyword>
<organism evidence="1 2">
    <name type="scientific">Acanthoscelides obtectus</name>
    <name type="common">Bean weevil</name>
    <name type="synonym">Bruchus obtectus</name>
    <dbReference type="NCBI Taxonomy" id="200917"/>
    <lineage>
        <taxon>Eukaryota</taxon>
        <taxon>Metazoa</taxon>
        <taxon>Ecdysozoa</taxon>
        <taxon>Arthropoda</taxon>
        <taxon>Hexapoda</taxon>
        <taxon>Insecta</taxon>
        <taxon>Pterygota</taxon>
        <taxon>Neoptera</taxon>
        <taxon>Endopterygota</taxon>
        <taxon>Coleoptera</taxon>
        <taxon>Polyphaga</taxon>
        <taxon>Cucujiformia</taxon>
        <taxon>Chrysomeloidea</taxon>
        <taxon>Chrysomelidae</taxon>
        <taxon>Bruchinae</taxon>
        <taxon>Bruchini</taxon>
        <taxon>Acanthoscelides</taxon>
    </lineage>
</organism>
<reference evidence="1" key="1">
    <citation type="submission" date="2022-03" db="EMBL/GenBank/DDBJ databases">
        <authorList>
            <person name="Sayadi A."/>
        </authorList>
    </citation>
    <scope>NUCLEOTIDE SEQUENCE</scope>
</reference>
<evidence type="ECO:0000313" key="2">
    <source>
        <dbReference type="Proteomes" id="UP001152888"/>
    </source>
</evidence>
<sequence>MREFWIASNRKSRIGVQKKIYQSRHPIEPIFRLEDYGAEAVKKQLAMRRLLQTKTLYKPKPFDPEILGRNIFAFDNRTTLEGIKLDFVSN</sequence>